<keyword evidence="7" id="KW-1185">Reference proteome</keyword>
<dbReference type="InterPro" id="IPR018957">
    <property type="entry name" value="Znf_C3HC4_RING-type"/>
</dbReference>
<reference evidence="7" key="1">
    <citation type="journal article" date="2012" name="PLoS Genet.">
        <title>The genomes of the fungal plant pathogens Cladosporium fulvum and Dothistroma septosporum reveal adaptation to different hosts and lifestyles but also signatures of common ancestry.</title>
        <authorList>
            <person name="de Wit P.J.G.M."/>
            <person name="van der Burgt A."/>
            <person name="Oekmen B."/>
            <person name="Stergiopoulos I."/>
            <person name="Abd-Elsalam K.A."/>
            <person name="Aerts A.L."/>
            <person name="Bahkali A.H."/>
            <person name="Beenen H.G."/>
            <person name="Chettri P."/>
            <person name="Cox M.P."/>
            <person name="Datema E."/>
            <person name="de Vries R.P."/>
            <person name="Dhillon B."/>
            <person name="Ganley A.R."/>
            <person name="Griffiths S.A."/>
            <person name="Guo Y."/>
            <person name="Hamelin R.C."/>
            <person name="Henrissat B."/>
            <person name="Kabir M.S."/>
            <person name="Jashni M.K."/>
            <person name="Kema G."/>
            <person name="Klaubauf S."/>
            <person name="Lapidus A."/>
            <person name="Levasseur A."/>
            <person name="Lindquist E."/>
            <person name="Mehrabi R."/>
            <person name="Ohm R.A."/>
            <person name="Owen T.J."/>
            <person name="Salamov A."/>
            <person name="Schwelm A."/>
            <person name="Schijlen E."/>
            <person name="Sun H."/>
            <person name="van den Burg H.A."/>
            <person name="van Ham R.C.H.J."/>
            <person name="Zhang S."/>
            <person name="Goodwin S.B."/>
            <person name="Grigoriev I.V."/>
            <person name="Collemare J."/>
            <person name="Bradshaw R.E."/>
        </authorList>
    </citation>
    <scope>NUCLEOTIDE SEQUENCE [LARGE SCALE GENOMIC DNA]</scope>
    <source>
        <strain evidence="7">NZE10 / CBS 128990</strain>
    </source>
</reference>
<evidence type="ECO:0000256" key="4">
    <source>
        <dbReference type="PROSITE-ProRule" id="PRU00175"/>
    </source>
</evidence>
<dbReference type="OrthoDB" id="9049620at2759"/>
<dbReference type="SUPFAM" id="SSF57850">
    <property type="entry name" value="RING/U-box"/>
    <property type="match status" value="1"/>
</dbReference>
<protein>
    <recommendedName>
        <fullName evidence="5">RING-type domain-containing protein</fullName>
    </recommendedName>
</protein>
<feature type="domain" description="RING-type" evidence="5">
    <location>
        <begin position="95"/>
        <end position="133"/>
    </location>
</feature>
<dbReference type="Pfam" id="PF00097">
    <property type="entry name" value="zf-C3HC4"/>
    <property type="match status" value="1"/>
</dbReference>
<keyword evidence="3" id="KW-0862">Zinc</keyword>
<name>N1PYW6_DOTSN</name>
<reference evidence="6 7" key="2">
    <citation type="journal article" date="2012" name="PLoS Pathog.">
        <title>Diverse lifestyles and strategies of plant pathogenesis encoded in the genomes of eighteen Dothideomycetes fungi.</title>
        <authorList>
            <person name="Ohm R.A."/>
            <person name="Feau N."/>
            <person name="Henrissat B."/>
            <person name="Schoch C.L."/>
            <person name="Horwitz B.A."/>
            <person name="Barry K.W."/>
            <person name="Condon B.J."/>
            <person name="Copeland A.C."/>
            <person name="Dhillon B."/>
            <person name="Glaser F."/>
            <person name="Hesse C.N."/>
            <person name="Kosti I."/>
            <person name="LaButti K."/>
            <person name="Lindquist E.A."/>
            <person name="Lucas S."/>
            <person name="Salamov A.A."/>
            <person name="Bradshaw R.E."/>
            <person name="Ciuffetti L."/>
            <person name="Hamelin R.C."/>
            <person name="Kema G.H.J."/>
            <person name="Lawrence C."/>
            <person name="Scott J.A."/>
            <person name="Spatafora J.W."/>
            <person name="Turgeon B.G."/>
            <person name="de Wit P.J.G.M."/>
            <person name="Zhong S."/>
            <person name="Goodwin S.B."/>
            <person name="Grigoriev I.V."/>
        </authorList>
    </citation>
    <scope>NUCLEOTIDE SEQUENCE [LARGE SCALE GENOMIC DNA]</scope>
    <source>
        <strain evidence="7">NZE10 / CBS 128990</strain>
    </source>
</reference>
<dbReference type="HOGENOM" id="CLU_1061839_0_0_1"/>
<gene>
    <name evidence="6" type="ORF">DOTSEDRAFT_86492</name>
</gene>
<evidence type="ECO:0000313" key="7">
    <source>
        <dbReference type="Proteomes" id="UP000016933"/>
    </source>
</evidence>
<evidence type="ECO:0000256" key="1">
    <source>
        <dbReference type="ARBA" id="ARBA00022723"/>
    </source>
</evidence>
<proteinExistence type="predicted"/>
<dbReference type="GO" id="GO:0008270">
    <property type="term" value="F:zinc ion binding"/>
    <property type="evidence" value="ECO:0007669"/>
    <property type="project" value="UniProtKB-KW"/>
</dbReference>
<dbReference type="InterPro" id="IPR013083">
    <property type="entry name" value="Znf_RING/FYVE/PHD"/>
</dbReference>
<dbReference type="AlphaFoldDB" id="N1PYW6"/>
<accession>N1PYW6</accession>
<dbReference type="PROSITE" id="PS50089">
    <property type="entry name" value="ZF_RING_2"/>
    <property type="match status" value="1"/>
</dbReference>
<dbReference type="PROSITE" id="PS00518">
    <property type="entry name" value="ZF_RING_1"/>
    <property type="match status" value="1"/>
</dbReference>
<dbReference type="Proteomes" id="UP000016933">
    <property type="component" value="Unassembled WGS sequence"/>
</dbReference>
<evidence type="ECO:0000256" key="2">
    <source>
        <dbReference type="ARBA" id="ARBA00022771"/>
    </source>
</evidence>
<evidence type="ECO:0000256" key="3">
    <source>
        <dbReference type="ARBA" id="ARBA00022833"/>
    </source>
</evidence>
<evidence type="ECO:0000313" key="6">
    <source>
        <dbReference type="EMBL" id="EME48173.1"/>
    </source>
</evidence>
<dbReference type="EMBL" id="KB446536">
    <property type="protein sequence ID" value="EME48173.1"/>
    <property type="molecule type" value="Genomic_DNA"/>
</dbReference>
<dbReference type="eggNOG" id="ENOG502RNWN">
    <property type="taxonomic scope" value="Eukaryota"/>
</dbReference>
<keyword evidence="2 4" id="KW-0863">Zinc-finger</keyword>
<organism evidence="6 7">
    <name type="scientific">Dothistroma septosporum (strain NZE10 / CBS 128990)</name>
    <name type="common">Red band needle blight fungus</name>
    <name type="synonym">Mycosphaerella pini</name>
    <dbReference type="NCBI Taxonomy" id="675120"/>
    <lineage>
        <taxon>Eukaryota</taxon>
        <taxon>Fungi</taxon>
        <taxon>Dikarya</taxon>
        <taxon>Ascomycota</taxon>
        <taxon>Pezizomycotina</taxon>
        <taxon>Dothideomycetes</taxon>
        <taxon>Dothideomycetidae</taxon>
        <taxon>Mycosphaerellales</taxon>
        <taxon>Mycosphaerellaceae</taxon>
        <taxon>Dothistroma</taxon>
    </lineage>
</organism>
<sequence length="262" mass="29608">MALSGTLMRRLQERLDGIFLPMARFVEHCRRTCFRLVRACLDRLPLMALRIMDDIMLYVVTYSAIAPSGTSTLQTRQAFERVLLSTTIDNLDGDCIICKSSHERPVHLTCNHVYCLDCITAWFDMENNRCPQCFHLLFLHESKHKVAALQVQIYAAFAGAVCDCTYVWLCNPLAIYVGVEQTLADILIQSLVTLVRVYLMMDVCGLYLAGRRVSGLEWWKELSLGRTTDRAGAIFLTVLATWSFVALCCGVQDVVTILLRAP</sequence>
<dbReference type="InterPro" id="IPR001841">
    <property type="entry name" value="Znf_RING"/>
</dbReference>
<dbReference type="SMART" id="SM00184">
    <property type="entry name" value="RING"/>
    <property type="match status" value="1"/>
</dbReference>
<dbReference type="InterPro" id="IPR017907">
    <property type="entry name" value="Znf_RING_CS"/>
</dbReference>
<evidence type="ECO:0000259" key="5">
    <source>
        <dbReference type="PROSITE" id="PS50089"/>
    </source>
</evidence>
<keyword evidence="1" id="KW-0479">Metal-binding</keyword>
<dbReference type="Gene3D" id="3.30.40.10">
    <property type="entry name" value="Zinc/RING finger domain, C3HC4 (zinc finger)"/>
    <property type="match status" value="1"/>
</dbReference>